<keyword evidence="3" id="KW-1185">Reference proteome</keyword>
<proteinExistence type="predicted"/>
<accession>A0ABR1QL04</accession>
<evidence type="ECO:0000256" key="1">
    <source>
        <dbReference type="SAM" id="Phobius"/>
    </source>
</evidence>
<name>A0ABR1QL04_9PEZI</name>
<feature type="transmembrane region" description="Helical" evidence="1">
    <location>
        <begin position="99"/>
        <end position="119"/>
    </location>
</feature>
<evidence type="ECO:0000313" key="2">
    <source>
        <dbReference type="EMBL" id="KAK7957298.1"/>
    </source>
</evidence>
<reference evidence="2 3" key="1">
    <citation type="submission" date="2023-01" db="EMBL/GenBank/DDBJ databases">
        <title>Analysis of 21 Apiospora genomes using comparative genomics revels a genus with tremendous synthesis potential of carbohydrate active enzymes and secondary metabolites.</title>
        <authorList>
            <person name="Sorensen T."/>
        </authorList>
    </citation>
    <scope>NUCLEOTIDE SEQUENCE [LARGE SCALE GENOMIC DNA]</scope>
    <source>
        <strain evidence="2 3">CBS 24483</strain>
    </source>
</reference>
<evidence type="ECO:0000313" key="3">
    <source>
        <dbReference type="Proteomes" id="UP001391051"/>
    </source>
</evidence>
<keyword evidence="1" id="KW-0812">Transmembrane</keyword>
<gene>
    <name evidence="2" type="ORF">PG986_006520</name>
</gene>
<dbReference type="EMBL" id="JAQQWE010000004">
    <property type="protein sequence ID" value="KAK7957298.1"/>
    <property type="molecule type" value="Genomic_DNA"/>
</dbReference>
<sequence>MYSMQASLKMFLANNAVLGLTPTILSSMGSDIAEKAALSSHYPFLAVILSLGAPALQIRHIFTPLEVAKTVNKTPSRFARLYHGWLTAQPRAVQSLFHFGLYVLAMGAVANNITTSLYLDSRAVVGFRCGSILMPLAWGLLGPFPALFAILAVRQQYGLLALPTLRQRGGKDHSRIEQSRAALMEESFEAPRRWISEALFSAPALAAVLQLVYGTSVLSAMTPVSYFDALPVVARYAASNIVCRALLLVELDRVKIGLHGL</sequence>
<protein>
    <submittedName>
        <fullName evidence="2">Uncharacterized protein</fullName>
    </submittedName>
</protein>
<dbReference type="RefSeq" id="XP_066702604.1">
    <property type="nucleotide sequence ID" value="XM_066842742.1"/>
</dbReference>
<keyword evidence="1" id="KW-1133">Transmembrane helix</keyword>
<dbReference type="Proteomes" id="UP001391051">
    <property type="component" value="Unassembled WGS sequence"/>
</dbReference>
<comment type="caution">
    <text evidence="2">The sequence shown here is derived from an EMBL/GenBank/DDBJ whole genome shotgun (WGS) entry which is preliminary data.</text>
</comment>
<keyword evidence="1" id="KW-0472">Membrane</keyword>
<dbReference type="GeneID" id="92075804"/>
<organism evidence="2 3">
    <name type="scientific">Apiospora aurea</name>
    <dbReference type="NCBI Taxonomy" id="335848"/>
    <lineage>
        <taxon>Eukaryota</taxon>
        <taxon>Fungi</taxon>
        <taxon>Dikarya</taxon>
        <taxon>Ascomycota</taxon>
        <taxon>Pezizomycotina</taxon>
        <taxon>Sordariomycetes</taxon>
        <taxon>Xylariomycetidae</taxon>
        <taxon>Amphisphaeriales</taxon>
        <taxon>Apiosporaceae</taxon>
        <taxon>Apiospora</taxon>
    </lineage>
</organism>
<feature type="transmembrane region" description="Helical" evidence="1">
    <location>
        <begin position="131"/>
        <end position="153"/>
    </location>
</feature>